<protein>
    <submittedName>
        <fullName evidence="4">Choice-of-anchor D domain-containing protein</fullName>
    </submittedName>
</protein>
<evidence type="ECO:0000313" key="4">
    <source>
        <dbReference type="EMBL" id="MCW1914816.1"/>
    </source>
</evidence>
<accession>A0ABT3G4P8</accession>
<keyword evidence="3" id="KW-0325">Glycoprotein</keyword>
<reference evidence="4" key="1">
    <citation type="submission" date="2022-10" db="EMBL/GenBank/DDBJ databases">
        <title>Luteolibacter sp. GHJ8, whole genome shotgun sequencing project.</title>
        <authorList>
            <person name="Zhao G."/>
            <person name="Shen L."/>
        </authorList>
    </citation>
    <scope>NUCLEOTIDE SEQUENCE</scope>
    <source>
        <strain evidence="4">GHJ8</strain>
    </source>
</reference>
<keyword evidence="2" id="KW-0677">Repeat</keyword>
<dbReference type="EMBL" id="JAPDDR010000007">
    <property type="protein sequence ID" value="MCW1914816.1"/>
    <property type="molecule type" value="Genomic_DNA"/>
</dbReference>
<dbReference type="PANTHER" id="PTHR36220">
    <property type="entry name" value="UNNAMED PRODUCT"/>
    <property type="match status" value="1"/>
</dbReference>
<dbReference type="InterPro" id="IPR013519">
    <property type="entry name" value="Int_alpha_beta-p"/>
</dbReference>
<evidence type="ECO:0000256" key="1">
    <source>
        <dbReference type="ARBA" id="ARBA00022729"/>
    </source>
</evidence>
<dbReference type="InterPro" id="IPR011043">
    <property type="entry name" value="Gal_Oxase/kelch_b-propeller"/>
</dbReference>
<evidence type="ECO:0000256" key="3">
    <source>
        <dbReference type="ARBA" id="ARBA00023180"/>
    </source>
</evidence>
<dbReference type="SMART" id="SM00191">
    <property type="entry name" value="Int_alpha"/>
    <property type="match status" value="9"/>
</dbReference>
<evidence type="ECO:0000256" key="2">
    <source>
        <dbReference type="ARBA" id="ARBA00022737"/>
    </source>
</evidence>
<organism evidence="4 5">
    <name type="scientific">Luteolibacter rhizosphaerae</name>
    <dbReference type="NCBI Taxonomy" id="2989719"/>
    <lineage>
        <taxon>Bacteria</taxon>
        <taxon>Pseudomonadati</taxon>
        <taxon>Verrucomicrobiota</taxon>
        <taxon>Verrucomicrobiia</taxon>
        <taxon>Verrucomicrobiales</taxon>
        <taxon>Verrucomicrobiaceae</taxon>
        <taxon>Luteolibacter</taxon>
    </lineage>
</organism>
<dbReference type="RefSeq" id="WP_264514350.1">
    <property type="nucleotide sequence ID" value="NZ_JAPDDR010000007.1"/>
</dbReference>
<sequence>MAVGCGVVSGQVPDTLRYSIYAPKTLPQPYEQQGSSIAISGNVAVVGSPHYDSDPLSGGDSGAVKIYDAGTGKLLHRLLNPAGEACGYFGQSVAISGSRVVVGACNSAGGVLQAGCAYIYDLSSAQPTVPVHVIANPAPVEQDQFAQAVAIDGTTLVIGAWMADGVSANAGRAYVYDLSSANPTQAELVLENPYPAPDDNFGAAVAVAGSRVAVSAYRDNMGAPNAGRVFVYDLQSGTPTNPLHSLTMAAAEENDCFGNALAMAGDYLAVAAESDDTTATNAGRVLVFNLAGPQPTQPWLTLAQPLAQPNGYFGSSVALTGDHLVVGAYRDDAAAENAGTCYVYQLSGGAPGTLIGTPDKPVPAVADYFGSAVSISGNTVLVAALHDDRGDIESGCTYVYNLSSPTPDSFTFALDNPVSGSLDRFGSAVAIDGNIVAIGSPGSDAGASAAGKVAILDLSASKPTAVLATLEDPAPEVDENFGAAVAVSGSLVVVGGPGDDDAAADAAADAGRVYVYNLENLPSKTPAWILANPAPGIGDRFGSAVGISGNIVVVGVEMDDASGADSGIAYVYNLASPTPTVPIHVLNNPSPAAGDHFGASVGVSGNRVVIGAPKDDAGATDAGVAYVYQLSSGTPTVPLHVVQNPAPQVDDGFGNAVGISGTLVGIGASGKDTGAVNAGAAYAYELSGGTPTVPLHTLPNPDPSGDDRFGNAVAVSAPRIVVGCYLDNSPTDSGRSYSFNMSSATPTIPSATQKKSTSTSGDQFGASVAVSGIIVVVGTPSDNRTATDKGAAYIFGPAAPEIAVEVGGADLGSGDPASFGPVAIGGSPGELSISVLNTGITTLSVSGLSLIGAHASDFSFVNGGGPFNVSADDDTSFVVRFAPSAAGIRTATLRITNSDSDEGVFEIVLSGRGLSANQDTDGDGLNDVSELRMAALGFDWESPDAELVGAFQQYFQNTSFHDPSKVQALRVKAPVMTRGGGGETKLTFALFKSTDFQSYVPLPFTAPAATLNPGGELEFEFAVPDDAKFYRLETR</sequence>
<evidence type="ECO:0000313" key="5">
    <source>
        <dbReference type="Proteomes" id="UP001165653"/>
    </source>
</evidence>
<dbReference type="Gene3D" id="2.130.10.130">
    <property type="entry name" value="Integrin alpha, N-terminal"/>
    <property type="match status" value="4"/>
</dbReference>
<proteinExistence type="predicted"/>
<dbReference type="PANTHER" id="PTHR36220:SF1">
    <property type="entry name" value="GAMMA TUBULIN COMPLEX COMPONENT C-TERMINAL DOMAIN-CONTAINING PROTEIN"/>
    <property type="match status" value="1"/>
</dbReference>
<dbReference type="Gene3D" id="2.60.40.10">
    <property type="entry name" value="Immunoglobulins"/>
    <property type="match status" value="1"/>
</dbReference>
<keyword evidence="1" id="KW-0732">Signal</keyword>
<keyword evidence="5" id="KW-1185">Reference proteome</keyword>
<comment type="caution">
    <text evidence="4">The sequence shown here is derived from an EMBL/GenBank/DDBJ whole genome shotgun (WGS) entry which is preliminary data.</text>
</comment>
<dbReference type="InterPro" id="IPR028994">
    <property type="entry name" value="Integrin_alpha_N"/>
</dbReference>
<dbReference type="NCBIfam" id="NF012200">
    <property type="entry name" value="choice_anch_D"/>
    <property type="match status" value="1"/>
</dbReference>
<gene>
    <name evidence="4" type="ORF">OJ996_14610</name>
</gene>
<dbReference type="Pfam" id="PF14312">
    <property type="entry name" value="FG-GAP_2"/>
    <property type="match status" value="11"/>
</dbReference>
<dbReference type="InterPro" id="IPR013517">
    <property type="entry name" value="FG-GAP"/>
</dbReference>
<dbReference type="SUPFAM" id="SSF50965">
    <property type="entry name" value="Galactose oxidase, central domain"/>
    <property type="match status" value="2"/>
</dbReference>
<dbReference type="PROSITE" id="PS51470">
    <property type="entry name" value="FG_GAP"/>
    <property type="match status" value="1"/>
</dbReference>
<name>A0ABT3G4P8_9BACT</name>
<dbReference type="Proteomes" id="UP001165653">
    <property type="component" value="Unassembled WGS sequence"/>
</dbReference>
<dbReference type="InterPro" id="IPR013783">
    <property type="entry name" value="Ig-like_fold"/>
</dbReference>